<dbReference type="SMART" id="SM00822">
    <property type="entry name" value="PKS_KR"/>
    <property type="match status" value="1"/>
</dbReference>
<keyword evidence="2" id="KW-0560">Oxidoreductase</keyword>
<dbReference type="Pfam" id="PF13561">
    <property type="entry name" value="adh_short_C2"/>
    <property type="match status" value="1"/>
</dbReference>
<dbReference type="Gene3D" id="3.40.50.720">
    <property type="entry name" value="NAD(P)-binding Rossmann-like Domain"/>
    <property type="match status" value="1"/>
</dbReference>
<dbReference type="EMBL" id="CAXAMM010021830">
    <property type="protein sequence ID" value="CAK9050668.1"/>
    <property type="molecule type" value="Genomic_DNA"/>
</dbReference>
<evidence type="ECO:0000313" key="5">
    <source>
        <dbReference type="Proteomes" id="UP001642464"/>
    </source>
</evidence>
<dbReference type="Proteomes" id="UP001642464">
    <property type="component" value="Unassembled WGS sequence"/>
</dbReference>
<evidence type="ECO:0000259" key="3">
    <source>
        <dbReference type="SMART" id="SM00822"/>
    </source>
</evidence>
<dbReference type="InterPro" id="IPR036291">
    <property type="entry name" value="NAD(P)-bd_dom_sf"/>
</dbReference>
<evidence type="ECO:0000256" key="1">
    <source>
        <dbReference type="ARBA" id="ARBA00006484"/>
    </source>
</evidence>
<dbReference type="PRINTS" id="PR00080">
    <property type="entry name" value="SDRFAMILY"/>
</dbReference>
<gene>
    <name evidence="4" type="ORF">SCF082_LOCUS27915</name>
</gene>
<feature type="domain" description="Ketoreductase" evidence="3">
    <location>
        <begin position="36"/>
        <end position="220"/>
    </location>
</feature>
<reference evidence="4 5" key="1">
    <citation type="submission" date="2024-02" db="EMBL/GenBank/DDBJ databases">
        <authorList>
            <person name="Chen Y."/>
            <person name="Shah S."/>
            <person name="Dougan E. K."/>
            <person name="Thang M."/>
            <person name="Chan C."/>
        </authorList>
    </citation>
    <scope>NUCLEOTIDE SEQUENCE [LARGE SCALE GENOMIC DNA]</scope>
</reference>
<name>A0ABP0MGR9_9DINO</name>
<dbReference type="PRINTS" id="PR00081">
    <property type="entry name" value="GDHRDH"/>
</dbReference>
<sequence>VPPRAVPAAQTGNADGGMEGAVAAREGNVDFLFEGKVVVITGAGGNFGRAGAEYFAKAGANVAMLEVSESALEEAFQAVEPLIRPGKQCVKMVCDITNPVQVVEVVDRIVRELGRIDHLWNNAGYQGEMKPTHEYPIEDFARVVNINVTGSFVMLQTVAKAMISSKTTGSIVNTASVAALRGTPTMSAYVASKSALIGLTMSTAKDLAPFGIRVNAVSPALIGPGFMWDRQNELHAQSGSPYFSRDPETVASAKVNSVPLKRLGSIDEVVQSVAFLLSSSSSYVTGTNLVVSGGLA</sequence>
<dbReference type="InterPro" id="IPR002347">
    <property type="entry name" value="SDR_fam"/>
</dbReference>
<feature type="non-terminal residue" evidence="4">
    <location>
        <position position="1"/>
    </location>
</feature>
<dbReference type="PANTHER" id="PTHR42760">
    <property type="entry name" value="SHORT-CHAIN DEHYDROGENASES/REDUCTASES FAMILY MEMBER"/>
    <property type="match status" value="1"/>
</dbReference>
<organism evidence="4 5">
    <name type="scientific">Durusdinium trenchii</name>
    <dbReference type="NCBI Taxonomy" id="1381693"/>
    <lineage>
        <taxon>Eukaryota</taxon>
        <taxon>Sar</taxon>
        <taxon>Alveolata</taxon>
        <taxon>Dinophyceae</taxon>
        <taxon>Suessiales</taxon>
        <taxon>Symbiodiniaceae</taxon>
        <taxon>Durusdinium</taxon>
    </lineage>
</organism>
<dbReference type="InterPro" id="IPR020904">
    <property type="entry name" value="Sc_DH/Rdtase_CS"/>
</dbReference>
<dbReference type="SUPFAM" id="SSF51735">
    <property type="entry name" value="NAD(P)-binding Rossmann-fold domains"/>
    <property type="match status" value="1"/>
</dbReference>
<comment type="caution">
    <text evidence="4">The sequence shown here is derived from an EMBL/GenBank/DDBJ whole genome shotgun (WGS) entry which is preliminary data.</text>
</comment>
<dbReference type="CDD" id="cd05233">
    <property type="entry name" value="SDR_c"/>
    <property type="match status" value="1"/>
</dbReference>
<evidence type="ECO:0000313" key="4">
    <source>
        <dbReference type="EMBL" id="CAK9050668.1"/>
    </source>
</evidence>
<proteinExistence type="inferred from homology"/>
<comment type="similarity">
    <text evidence="1">Belongs to the short-chain dehydrogenases/reductases (SDR) family.</text>
</comment>
<dbReference type="InterPro" id="IPR057326">
    <property type="entry name" value="KR_dom"/>
</dbReference>
<accession>A0ABP0MGR9</accession>
<dbReference type="PANTHER" id="PTHR42760:SF133">
    <property type="entry name" value="3-OXOACYL-[ACYL-CARRIER-PROTEIN] REDUCTASE"/>
    <property type="match status" value="1"/>
</dbReference>
<evidence type="ECO:0000256" key="2">
    <source>
        <dbReference type="ARBA" id="ARBA00023002"/>
    </source>
</evidence>
<dbReference type="PROSITE" id="PS00061">
    <property type="entry name" value="ADH_SHORT"/>
    <property type="match status" value="1"/>
</dbReference>
<protein>
    <submittedName>
        <fullName evidence="4">2</fullName>
    </submittedName>
</protein>
<keyword evidence="5" id="KW-1185">Reference proteome</keyword>